<keyword evidence="7" id="KW-0418">Kinase</keyword>
<dbReference type="STRING" id="166486.ERS852572_03121"/>
<gene>
    <name evidence="13" type="primary">arcB_4</name>
    <name evidence="13" type="ORF">ERS852572_03121</name>
</gene>
<comment type="catalytic activity">
    <reaction evidence="1">
        <text>ATP + protein L-histidine = ADP + protein N-phospho-L-histidine.</text>
        <dbReference type="EC" id="2.7.13.3"/>
    </reaction>
</comment>
<evidence type="ECO:0000256" key="1">
    <source>
        <dbReference type="ARBA" id="ARBA00000085"/>
    </source>
</evidence>
<dbReference type="PRINTS" id="PR00344">
    <property type="entry name" value="BCTRLSENSOR"/>
</dbReference>
<evidence type="ECO:0000256" key="4">
    <source>
        <dbReference type="ARBA" id="ARBA00018672"/>
    </source>
</evidence>
<name>A0A173VKZ3_9FIRM</name>
<sequence>MEKQRAILESVIKEEIDFISYVDLEDGMVHTIVTNEDADVMPPIDGDYQKVNDVTIPKYVHPEDREMCEREFRLERLQENLQKKERFVINYRLLCGGEYRRKSMNIHYYDKTKMTLVFVRRDVTDNYEEEQNRQREIYDAMLAAKRADRSKSEFLERMSHEIRTPLNSIIGLSYLSRANLGDEKKVLENFDKIEMSAQFLRSCMDDILNLSLLESGRVAFHEESTDFEAFLTHIEKEFSDKAQEKKISFSVQRRGSFADQYLFDREKLNEALSAILENAVKYTQPEGSVFFIIELFTRGEQETIFRFEIRDNGIGMEQNFLPHIFDAFAQEDDRNTTLSGGTGLGLTISKNIIDFMGGKIDVYSEKGKGSAFVVTVPLKTAKEDRRRTERTTYQEYDFSGKRVLLVEDNEINIEITRNILIHKNFMVDIAENGKAGVEQFLKHEPGYYDVILMDIRMPVMDGLAATRCIRESDHSDSKTVPIVAMTANVFEEDVKKSFDAGMNAHLSKPVDIKQMYAVLDELVTGDGLL</sequence>
<dbReference type="Pfam" id="PF00072">
    <property type="entry name" value="Response_reg"/>
    <property type="match status" value="1"/>
</dbReference>
<evidence type="ECO:0000256" key="7">
    <source>
        <dbReference type="ARBA" id="ARBA00022777"/>
    </source>
</evidence>
<comment type="subcellular location">
    <subcellularLocation>
        <location evidence="2">Membrane</location>
    </subcellularLocation>
</comment>
<dbReference type="FunFam" id="3.30.565.10:FF:000006">
    <property type="entry name" value="Sensor histidine kinase WalK"/>
    <property type="match status" value="1"/>
</dbReference>
<dbReference type="InterPro" id="IPR036890">
    <property type="entry name" value="HATPase_C_sf"/>
</dbReference>
<dbReference type="SMART" id="SM00388">
    <property type="entry name" value="HisKA"/>
    <property type="match status" value="1"/>
</dbReference>
<dbReference type="CDD" id="cd17546">
    <property type="entry name" value="REC_hyHK_CKI1_RcsC-like"/>
    <property type="match status" value="1"/>
</dbReference>
<dbReference type="InterPro" id="IPR003594">
    <property type="entry name" value="HATPase_dom"/>
</dbReference>
<feature type="modified residue" description="4-aspartylphosphate" evidence="10">
    <location>
        <position position="454"/>
    </location>
</feature>
<feature type="domain" description="Histidine kinase" evidence="11">
    <location>
        <begin position="157"/>
        <end position="380"/>
    </location>
</feature>
<protein>
    <recommendedName>
        <fullName evidence="4">Stage 0 sporulation protein A homolog</fullName>
        <ecNumber evidence="3">2.7.13.3</ecNumber>
    </recommendedName>
</protein>
<dbReference type="InterPro" id="IPR005467">
    <property type="entry name" value="His_kinase_dom"/>
</dbReference>
<dbReference type="SMART" id="SM00448">
    <property type="entry name" value="REC"/>
    <property type="match status" value="1"/>
</dbReference>
<dbReference type="PROSITE" id="PS50110">
    <property type="entry name" value="RESPONSE_REGULATORY"/>
    <property type="match status" value="1"/>
</dbReference>
<dbReference type="SUPFAM" id="SSF47384">
    <property type="entry name" value="Homodimeric domain of signal transducing histidine kinase"/>
    <property type="match status" value="1"/>
</dbReference>
<evidence type="ECO:0000313" key="13">
    <source>
        <dbReference type="EMBL" id="CUN27724.1"/>
    </source>
</evidence>
<evidence type="ECO:0000256" key="10">
    <source>
        <dbReference type="PROSITE-ProRule" id="PRU00169"/>
    </source>
</evidence>
<evidence type="ECO:0000256" key="2">
    <source>
        <dbReference type="ARBA" id="ARBA00004370"/>
    </source>
</evidence>
<keyword evidence="5 10" id="KW-0597">Phosphoprotein</keyword>
<dbReference type="SMART" id="SM00387">
    <property type="entry name" value="HATPase_c"/>
    <property type="match status" value="1"/>
</dbReference>
<dbReference type="SUPFAM" id="SSF55874">
    <property type="entry name" value="ATPase domain of HSP90 chaperone/DNA topoisomerase II/histidine kinase"/>
    <property type="match status" value="1"/>
</dbReference>
<dbReference type="AlphaFoldDB" id="A0A173VKZ3"/>
<dbReference type="Gene3D" id="3.30.565.10">
    <property type="entry name" value="Histidine kinase-like ATPase, C-terminal domain"/>
    <property type="match status" value="1"/>
</dbReference>
<dbReference type="InterPro" id="IPR036097">
    <property type="entry name" value="HisK_dim/P_sf"/>
</dbReference>
<reference evidence="13 14" key="1">
    <citation type="submission" date="2015-09" db="EMBL/GenBank/DDBJ databases">
        <authorList>
            <consortium name="Pathogen Informatics"/>
        </authorList>
    </citation>
    <scope>NUCLEOTIDE SEQUENCE [LARGE SCALE GENOMIC DNA]</scope>
    <source>
        <strain evidence="13 14">2789STDY5834960</strain>
    </source>
</reference>
<evidence type="ECO:0000256" key="8">
    <source>
        <dbReference type="ARBA" id="ARBA00023012"/>
    </source>
</evidence>
<dbReference type="GO" id="GO:0016020">
    <property type="term" value="C:membrane"/>
    <property type="evidence" value="ECO:0007669"/>
    <property type="project" value="UniProtKB-SubCell"/>
</dbReference>
<dbReference type="RefSeq" id="WP_055195575.1">
    <property type="nucleotide sequence ID" value="NZ_CABIYH010000028.1"/>
</dbReference>
<dbReference type="CDD" id="cd00082">
    <property type="entry name" value="HisKA"/>
    <property type="match status" value="1"/>
</dbReference>
<comment type="function">
    <text evidence="9">May play the central regulatory role in sporulation. It may be an element of the effector pathway responsible for the activation of sporulation genes in response to nutritional stress. Spo0A may act in concert with spo0H (a sigma factor) to control the expression of some genes that are critical to the sporulation process.</text>
</comment>
<evidence type="ECO:0000259" key="11">
    <source>
        <dbReference type="PROSITE" id="PS50109"/>
    </source>
</evidence>
<dbReference type="PaxDb" id="166486-ERS852572_03121"/>
<evidence type="ECO:0000259" key="12">
    <source>
        <dbReference type="PROSITE" id="PS50110"/>
    </source>
</evidence>
<proteinExistence type="predicted"/>
<dbReference type="InterPro" id="IPR001789">
    <property type="entry name" value="Sig_transdc_resp-reg_receiver"/>
</dbReference>
<evidence type="ECO:0000313" key="14">
    <source>
        <dbReference type="Proteomes" id="UP000095350"/>
    </source>
</evidence>
<dbReference type="Pfam" id="PF02518">
    <property type="entry name" value="HATPase_c"/>
    <property type="match status" value="1"/>
</dbReference>
<dbReference type="Gene3D" id="1.10.287.130">
    <property type="match status" value="1"/>
</dbReference>
<dbReference type="PANTHER" id="PTHR45339:SF3">
    <property type="entry name" value="HISTIDINE KINASE"/>
    <property type="match status" value="1"/>
</dbReference>
<dbReference type="EMBL" id="CYXZ01000028">
    <property type="protein sequence ID" value="CUN27724.1"/>
    <property type="molecule type" value="Genomic_DNA"/>
</dbReference>
<dbReference type="Gene3D" id="3.40.50.2300">
    <property type="match status" value="1"/>
</dbReference>
<dbReference type="Proteomes" id="UP000095350">
    <property type="component" value="Unassembled WGS sequence"/>
</dbReference>
<evidence type="ECO:0000256" key="6">
    <source>
        <dbReference type="ARBA" id="ARBA00022679"/>
    </source>
</evidence>
<dbReference type="SUPFAM" id="SSF52172">
    <property type="entry name" value="CheY-like"/>
    <property type="match status" value="1"/>
</dbReference>
<dbReference type="InterPro" id="IPR004358">
    <property type="entry name" value="Sig_transdc_His_kin-like_C"/>
</dbReference>
<dbReference type="PROSITE" id="PS50109">
    <property type="entry name" value="HIS_KIN"/>
    <property type="match status" value="1"/>
</dbReference>
<keyword evidence="6 13" id="KW-0808">Transferase</keyword>
<dbReference type="InterPro" id="IPR003661">
    <property type="entry name" value="HisK_dim/P_dom"/>
</dbReference>
<dbReference type="GO" id="GO:0000155">
    <property type="term" value="F:phosphorelay sensor kinase activity"/>
    <property type="evidence" value="ECO:0007669"/>
    <property type="project" value="InterPro"/>
</dbReference>
<dbReference type="PANTHER" id="PTHR45339">
    <property type="entry name" value="HYBRID SIGNAL TRANSDUCTION HISTIDINE KINASE J"/>
    <property type="match status" value="1"/>
</dbReference>
<evidence type="ECO:0000256" key="3">
    <source>
        <dbReference type="ARBA" id="ARBA00012438"/>
    </source>
</evidence>
<feature type="domain" description="Response regulatory" evidence="12">
    <location>
        <begin position="402"/>
        <end position="523"/>
    </location>
</feature>
<keyword evidence="8" id="KW-0902">Two-component regulatory system</keyword>
<accession>A0A173VKZ3</accession>
<dbReference type="InterPro" id="IPR011006">
    <property type="entry name" value="CheY-like_superfamily"/>
</dbReference>
<evidence type="ECO:0000256" key="9">
    <source>
        <dbReference type="ARBA" id="ARBA00024867"/>
    </source>
</evidence>
<organism evidence="13 14">
    <name type="scientific">Roseburia intestinalis</name>
    <dbReference type="NCBI Taxonomy" id="166486"/>
    <lineage>
        <taxon>Bacteria</taxon>
        <taxon>Bacillati</taxon>
        <taxon>Bacillota</taxon>
        <taxon>Clostridia</taxon>
        <taxon>Lachnospirales</taxon>
        <taxon>Lachnospiraceae</taxon>
        <taxon>Roseburia</taxon>
    </lineage>
</organism>
<evidence type="ECO:0000256" key="5">
    <source>
        <dbReference type="ARBA" id="ARBA00022553"/>
    </source>
</evidence>
<dbReference type="Pfam" id="PF00512">
    <property type="entry name" value="HisKA"/>
    <property type="match status" value="1"/>
</dbReference>
<dbReference type="OrthoDB" id="9811620at2"/>
<dbReference type="EC" id="2.7.13.3" evidence="3"/>